<feature type="region of interest" description="Disordered" evidence="1">
    <location>
        <begin position="1"/>
        <end position="53"/>
    </location>
</feature>
<dbReference type="PANTHER" id="PTHR38926">
    <property type="entry name" value="F-BOX DOMAIN CONTAINING PROTEIN, EXPRESSED"/>
    <property type="match status" value="1"/>
</dbReference>
<dbReference type="PANTHER" id="PTHR38926:SF5">
    <property type="entry name" value="F-BOX AND LEUCINE-RICH REPEAT PROTEIN 6"/>
    <property type="match status" value="1"/>
</dbReference>
<name>A0A2P6QWE7_ROSCH</name>
<comment type="caution">
    <text evidence="2">The sequence shown here is derived from an EMBL/GenBank/DDBJ whole genome shotgun (WGS) entry which is preliminary data.</text>
</comment>
<dbReference type="EMBL" id="PDCK01000042">
    <property type="protein sequence ID" value="PRQ38505.1"/>
    <property type="molecule type" value="Genomic_DNA"/>
</dbReference>
<proteinExistence type="predicted"/>
<accession>A0A2P6QWE7</accession>
<protein>
    <submittedName>
        <fullName evidence="2">Putative F-box domain, leucine-rich repeat domain, L domain-containing protein</fullName>
    </submittedName>
</protein>
<dbReference type="SUPFAM" id="SSF81383">
    <property type="entry name" value="F-box domain"/>
    <property type="match status" value="1"/>
</dbReference>
<dbReference type="OMA" id="HEISMFA"/>
<dbReference type="Gramene" id="PRQ38505">
    <property type="protein sequence ID" value="PRQ38505"/>
    <property type="gene ID" value="RchiOBHm_Chr4g0414691"/>
</dbReference>
<dbReference type="Proteomes" id="UP000238479">
    <property type="component" value="Chromosome 4"/>
</dbReference>
<evidence type="ECO:0000313" key="3">
    <source>
        <dbReference type="Proteomes" id="UP000238479"/>
    </source>
</evidence>
<dbReference type="InterPro" id="IPR036047">
    <property type="entry name" value="F-box-like_dom_sf"/>
</dbReference>
<dbReference type="InterPro" id="IPR032675">
    <property type="entry name" value="LRR_dom_sf"/>
</dbReference>
<evidence type="ECO:0000256" key="1">
    <source>
        <dbReference type="SAM" id="MobiDB-lite"/>
    </source>
</evidence>
<dbReference type="SUPFAM" id="SSF52047">
    <property type="entry name" value="RNI-like"/>
    <property type="match status" value="1"/>
</dbReference>
<keyword evidence="3" id="KW-1185">Reference proteome</keyword>
<dbReference type="OrthoDB" id="1929062at2759"/>
<reference evidence="2 3" key="1">
    <citation type="journal article" date="2018" name="Nat. Genet.">
        <title>The Rosa genome provides new insights in the design of modern roses.</title>
        <authorList>
            <person name="Bendahmane M."/>
        </authorList>
    </citation>
    <scope>NUCLEOTIDE SEQUENCE [LARGE SCALE GENOMIC DNA]</scope>
    <source>
        <strain evidence="3">cv. Old Blush</strain>
    </source>
</reference>
<dbReference type="Gene3D" id="1.20.1280.50">
    <property type="match status" value="1"/>
</dbReference>
<dbReference type="STRING" id="74649.A0A2P6QWE7"/>
<sequence>MPKELAKETQVMNPKPNNKHPQVESGKHRSNTEPLKKKEKEKKKKGQPSIMGKGRRRWEDLERDCLVNVFRRVGMESQLFDVPFVCKSWFTATLDPSCWQYLIFPDIPSDLADRLDNIFSFIHLSDSIELYPDFDPLIRRYIGAYRFGSSHLSITAFVEFVFRRSNGNVVFLKVPRHCPKAALKSVAHACPDLKALALPRDALKSDVVPELVANLTSLRSLLLLGSCNYIEKILLPISKYCKKFRGLCFYDAYITEEAASAIVNSLPNIKYLILRSTLIRPNGLITLLRGCKQLVLLHLSECPCFRVNDEILNLASHISDFRFSNHFGGFQGYYVDDELGYINFDEGTSDDDYD</sequence>
<feature type="compositionally biased region" description="Basic and acidic residues" evidence="1">
    <location>
        <begin position="21"/>
        <end position="38"/>
    </location>
</feature>
<gene>
    <name evidence="2" type="ORF">RchiOBHm_Chr4g0414691</name>
</gene>
<dbReference type="Gene3D" id="3.80.10.10">
    <property type="entry name" value="Ribonuclease Inhibitor"/>
    <property type="match status" value="1"/>
</dbReference>
<feature type="compositionally biased region" description="Polar residues" evidence="1">
    <location>
        <begin position="10"/>
        <end position="20"/>
    </location>
</feature>
<evidence type="ECO:0000313" key="2">
    <source>
        <dbReference type="EMBL" id="PRQ38505.1"/>
    </source>
</evidence>
<dbReference type="AlphaFoldDB" id="A0A2P6QWE7"/>
<organism evidence="2 3">
    <name type="scientific">Rosa chinensis</name>
    <name type="common">China rose</name>
    <dbReference type="NCBI Taxonomy" id="74649"/>
    <lineage>
        <taxon>Eukaryota</taxon>
        <taxon>Viridiplantae</taxon>
        <taxon>Streptophyta</taxon>
        <taxon>Embryophyta</taxon>
        <taxon>Tracheophyta</taxon>
        <taxon>Spermatophyta</taxon>
        <taxon>Magnoliopsida</taxon>
        <taxon>eudicotyledons</taxon>
        <taxon>Gunneridae</taxon>
        <taxon>Pentapetalae</taxon>
        <taxon>rosids</taxon>
        <taxon>fabids</taxon>
        <taxon>Rosales</taxon>
        <taxon>Rosaceae</taxon>
        <taxon>Rosoideae</taxon>
        <taxon>Rosoideae incertae sedis</taxon>
        <taxon>Rosa</taxon>
    </lineage>
</organism>